<feature type="domain" description="ABM" evidence="1">
    <location>
        <begin position="17"/>
        <end position="106"/>
    </location>
</feature>
<dbReference type="Gene3D" id="3.30.70.100">
    <property type="match status" value="1"/>
</dbReference>
<dbReference type="EMBL" id="BPTR01000001">
    <property type="protein sequence ID" value="GJG26843.1"/>
    <property type="molecule type" value="Genomic_DNA"/>
</dbReference>
<organism evidence="2 3">
    <name type="scientific">Segatella bryantii</name>
    <name type="common">Prevotella bryantii</name>
    <dbReference type="NCBI Taxonomy" id="77095"/>
    <lineage>
        <taxon>Bacteria</taxon>
        <taxon>Pseudomonadati</taxon>
        <taxon>Bacteroidota</taxon>
        <taxon>Bacteroidia</taxon>
        <taxon>Bacteroidales</taxon>
        <taxon>Prevotellaceae</taxon>
        <taxon>Segatella</taxon>
    </lineage>
</organism>
<dbReference type="AlphaFoldDB" id="A0AA37MDQ7"/>
<gene>
    <name evidence="2" type="ORF">PRRU23_05430</name>
</gene>
<name>A0AA37MDQ7_SEGBR</name>
<protein>
    <recommendedName>
        <fullName evidence="1">ABM domain-containing protein</fullName>
    </recommendedName>
</protein>
<comment type="caution">
    <text evidence="2">The sequence shown here is derived from an EMBL/GenBank/DDBJ whole genome shotgun (WGS) entry which is preliminary data.</text>
</comment>
<proteinExistence type="predicted"/>
<dbReference type="SUPFAM" id="SSF54909">
    <property type="entry name" value="Dimeric alpha+beta barrel"/>
    <property type="match status" value="1"/>
</dbReference>
<dbReference type="Proteomes" id="UP000887043">
    <property type="component" value="Unassembled WGS sequence"/>
</dbReference>
<dbReference type="InterPro" id="IPR011008">
    <property type="entry name" value="Dimeric_a/b-barrel"/>
</dbReference>
<evidence type="ECO:0000259" key="1">
    <source>
        <dbReference type="PROSITE" id="PS51725"/>
    </source>
</evidence>
<dbReference type="InterPro" id="IPR007138">
    <property type="entry name" value="ABM_dom"/>
</dbReference>
<dbReference type="PROSITE" id="PS51725">
    <property type="entry name" value="ABM"/>
    <property type="match status" value="1"/>
</dbReference>
<sequence>MLILPITAVAQGNEIMIVRLAEIEVYPQYLKEYLEFANEVDRLSVEREPGVVCLFPMQSTEDSCLIHILEIYASEEAYQSHLKTDHFQKYKQGTLHMVKDLKLPTMKPLDPETMKQIFKKQR</sequence>
<reference evidence="2" key="1">
    <citation type="submission" date="2021-08" db="EMBL/GenBank/DDBJ databases">
        <title>Prevotella lacticifex sp. nov., isolated from rumen of cow.</title>
        <authorList>
            <person name="Shinkai T."/>
            <person name="Ikeyama N."/>
            <person name="Kumagai M."/>
            <person name="Ohmori H."/>
            <person name="Sakamoto M."/>
            <person name="Ohkuma M."/>
            <person name="Mitsumori M."/>
        </authorList>
    </citation>
    <scope>NUCLEOTIDE SEQUENCE</scope>
    <source>
        <strain evidence="2">DSM 11371</strain>
    </source>
</reference>
<accession>A0AA37MDQ7</accession>
<evidence type="ECO:0000313" key="3">
    <source>
        <dbReference type="Proteomes" id="UP000887043"/>
    </source>
</evidence>
<dbReference type="Pfam" id="PF03992">
    <property type="entry name" value="ABM"/>
    <property type="match status" value="1"/>
</dbReference>
<evidence type="ECO:0000313" key="2">
    <source>
        <dbReference type="EMBL" id="GJG26843.1"/>
    </source>
</evidence>